<protein>
    <submittedName>
        <fullName evidence="2">Uncharacterized protein</fullName>
    </submittedName>
</protein>
<keyword evidence="1" id="KW-1133">Transmembrane helix</keyword>
<keyword evidence="1" id="KW-0812">Transmembrane</keyword>
<evidence type="ECO:0000313" key="2">
    <source>
        <dbReference type="EMBL" id="KAJ5099029.1"/>
    </source>
</evidence>
<keyword evidence="3" id="KW-1185">Reference proteome</keyword>
<evidence type="ECO:0000313" key="3">
    <source>
        <dbReference type="Proteomes" id="UP001149074"/>
    </source>
</evidence>
<dbReference type="GeneID" id="81357503"/>
<comment type="caution">
    <text evidence="2">The sequence shown here is derived from an EMBL/GenBank/DDBJ whole genome shotgun (WGS) entry which is preliminary data.</text>
</comment>
<reference evidence="2" key="1">
    <citation type="submission" date="2022-11" db="EMBL/GenBank/DDBJ databases">
        <authorList>
            <person name="Petersen C."/>
        </authorList>
    </citation>
    <scope>NUCLEOTIDE SEQUENCE</scope>
    <source>
        <strain evidence="2">IBT 30761</strain>
    </source>
</reference>
<dbReference type="Proteomes" id="UP001149074">
    <property type="component" value="Unassembled WGS sequence"/>
</dbReference>
<keyword evidence="1" id="KW-0472">Membrane</keyword>
<proteinExistence type="predicted"/>
<feature type="transmembrane region" description="Helical" evidence="1">
    <location>
        <begin position="102"/>
        <end position="123"/>
    </location>
</feature>
<reference evidence="2" key="2">
    <citation type="journal article" date="2023" name="IMA Fungus">
        <title>Comparative genomic study of the Penicillium genus elucidates a diverse pangenome and 15 lateral gene transfer events.</title>
        <authorList>
            <person name="Petersen C."/>
            <person name="Sorensen T."/>
            <person name="Nielsen M.R."/>
            <person name="Sondergaard T.E."/>
            <person name="Sorensen J.L."/>
            <person name="Fitzpatrick D.A."/>
            <person name="Frisvad J.C."/>
            <person name="Nielsen K.L."/>
        </authorList>
    </citation>
    <scope>NUCLEOTIDE SEQUENCE</scope>
    <source>
        <strain evidence="2">IBT 30761</strain>
    </source>
</reference>
<dbReference type="AlphaFoldDB" id="A0A9W9KAD8"/>
<dbReference type="EMBL" id="JAPQKI010000005">
    <property type="protein sequence ID" value="KAJ5099029.1"/>
    <property type="molecule type" value="Genomic_DNA"/>
</dbReference>
<gene>
    <name evidence="2" type="ORF">N7532_006030</name>
</gene>
<dbReference type="OrthoDB" id="4506934at2759"/>
<dbReference type="RefSeq" id="XP_056474683.1">
    <property type="nucleotide sequence ID" value="XM_056618524.1"/>
</dbReference>
<evidence type="ECO:0000256" key="1">
    <source>
        <dbReference type="SAM" id="Phobius"/>
    </source>
</evidence>
<sequence length="129" mass="14400">MSLPKPDEIPAYEELYEQRPSNFMTGYSNIPNTDPDLESHSHIHLHTTKAQNTPESFQTQHVAEDITSGLEPGHVHCETCDLQLERRERRASAARNCTTVSVTFAALGVCLMIFGIVAVKAFTGHGRRH</sequence>
<name>A0A9W9KAD8_9EURO</name>
<organism evidence="2 3">
    <name type="scientific">Penicillium argentinense</name>
    <dbReference type="NCBI Taxonomy" id="1131581"/>
    <lineage>
        <taxon>Eukaryota</taxon>
        <taxon>Fungi</taxon>
        <taxon>Dikarya</taxon>
        <taxon>Ascomycota</taxon>
        <taxon>Pezizomycotina</taxon>
        <taxon>Eurotiomycetes</taxon>
        <taxon>Eurotiomycetidae</taxon>
        <taxon>Eurotiales</taxon>
        <taxon>Aspergillaceae</taxon>
        <taxon>Penicillium</taxon>
    </lineage>
</organism>
<accession>A0A9W9KAD8</accession>